<evidence type="ECO:0000313" key="4">
    <source>
        <dbReference type="EMBL" id="KAK9682018.1"/>
    </source>
</evidence>
<feature type="domain" description="ENT" evidence="3">
    <location>
        <begin position="301"/>
        <end position="382"/>
    </location>
</feature>
<dbReference type="AlphaFoldDB" id="A0AAW1HXY3"/>
<dbReference type="InterPro" id="IPR008395">
    <property type="entry name" value="Agenet-like_dom"/>
</dbReference>
<keyword evidence="2" id="KW-0539">Nucleus</keyword>
<sequence length="382" mass="43214">MRFASGRLVEVLTKKKVPSGVWRCAEIVADNGDGYTVRYYRSPDIYKEGVDKVSAEVVRPCPPPLCDSVAWAVGDVAEVLDGGYWKVSVIEEDLGEDNYQIRVIGSLDEFRVEKSNIRMRQEWKENTWISLGKDSGNIEDLMMRICRKGLLQRQGGFKSVLPFAKSSFDSLKRSFADISSTDEGYSEGKQKRRALNKQVKFDAIHYDSYSFIGKADSHCNLKAIQSIHDDAMFLTKTSESNDCASVISSVSSCSVFDPLPDRALNHSSTSFSRDDESLCSDAESSNPWVDEKVNIFSEFRDAIKSHEIDLHSYRCFLEALYASGPLSWEQEILLTNIRMELFVSNDGTFDGVKEIKVYRRCCLEIQLALLFFRVSLSEVHLL</sequence>
<comment type="caution">
    <text evidence="4">The sequence shown here is derived from an EMBL/GenBank/DDBJ whole genome shotgun (WGS) entry which is preliminary data.</text>
</comment>
<dbReference type="SUPFAM" id="SSF158639">
    <property type="entry name" value="ENT-like"/>
    <property type="match status" value="1"/>
</dbReference>
<dbReference type="PANTHER" id="PTHR31917">
    <property type="entry name" value="AGENET DOMAIN-CONTAINING PROTEIN-RELATED"/>
    <property type="match status" value="1"/>
</dbReference>
<dbReference type="InterPro" id="IPR005491">
    <property type="entry name" value="ENT_dom"/>
</dbReference>
<evidence type="ECO:0000259" key="3">
    <source>
        <dbReference type="PROSITE" id="PS51138"/>
    </source>
</evidence>
<dbReference type="Proteomes" id="UP001443914">
    <property type="component" value="Unassembled WGS sequence"/>
</dbReference>
<dbReference type="Pfam" id="PF05641">
    <property type="entry name" value="Agenet"/>
    <property type="match status" value="1"/>
</dbReference>
<dbReference type="EMBL" id="JBDFQZ010000010">
    <property type="protein sequence ID" value="KAK9682018.1"/>
    <property type="molecule type" value="Genomic_DNA"/>
</dbReference>
<proteinExistence type="predicted"/>
<gene>
    <name evidence="4" type="ORF">RND81_10G044400</name>
</gene>
<reference evidence="4" key="1">
    <citation type="submission" date="2024-03" db="EMBL/GenBank/DDBJ databases">
        <title>WGS assembly of Saponaria officinalis var. Norfolk2.</title>
        <authorList>
            <person name="Jenkins J."/>
            <person name="Shu S."/>
            <person name="Grimwood J."/>
            <person name="Barry K."/>
            <person name="Goodstein D."/>
            <person name="Schmutz J."/>
            <person name="Leebens-Mack J."/>
            <person name="Osbourn A."/>
        </authorList>
    </citation>
    <scope>NUCLEOTIDE SEQUENCE [LARGE SCALE GENOMIC DNA]</scope>
    <source>
        <strain evidence="4">JIC</strain>
    </source>
</reference>
<keyword evidence="5" id="KW-1185">Reference proteome</keyword>
<evidence type="ECO:0000313" key="5">
    <source>
        <dbReference type="Proteomes" id="UP001443914"/>
    </source>
</evidence>
<protein>
    <recommendedName>
        <fullName evidence="3">ENT domain-containing protein</fullName>
    </recommendedName>
</protein>
<accession>A0AAW1HXY3</accession>
<organism evidence="4 5">
    <name type="scientific">Saponaria officinalis</name>
    <name type="common">Common soapwort</name>
    <name type="synonym">Lychnis saponaria</name>
    <dbReference type="NCBI Taxonomy" id="3572"/>
    <lineage>
        <taxon>Eukaryota</taxon>
        <taxon>Viridiplantae</taxon>
        <taxon>Streptophyta</taxon>
        <taxon>Embryophyta</taxon>
        <taxon>Tracheophyta</taxon>
        <taxon>Spermatophyta</taxon>
        <taxon>Magnoliopsida</taxon>
        <taxon>eudicotyledons</taxon>
        <taxon>Gunneridae</taxon>
        <taxon>Pentapetalae</taxon>
        <taxon>Caryophyllales</taxon>
        <taxon>Caryophyllaceae</taxon>
        <taxon>Caryophylleae</taxon>
        <taxon>Saponaria</taxon>
    </lineage>
</organism>
<dbReference type="SMART" id="SM00743">
    <property type="entry name" value="Agenet"/>
    <property type="match status" value="2"/>
</dbReference>
<dbReference type="PROSITE" id="PS51138">
    <property type="entry name" value="ENT"/>
    <property type="match status" value="1"/>
</dbReference>
<dbReference type="Gene3D" id="1.10.1240.40">
    <property type="entry name" value="ENT domain"/>
    <property type="match status" value="1"/>
</dbReference>
<evidence type="ECO:0000256" key="1">
    <source>
        <dbReference type="ARBA" id="ARBA00004123"/>
    </source>
</evidence>
<dbReference type="InterPro" id="IPR014002">
    <property type="entry name" value="Agenet_dom_plant"/>
</dbReference>
<dbReference type="GO" id="GO:0005634">
    <property type="term" value="C:nucleus"/>
    <property type="evidence" value="ECO:0007669"/>
    <property type="project" value="UniProtKB-SubCell"/>
</dbReference>
<comment type="subcellular location">
    <subcellularLocation>
        <location evidence="1">Nucleus</location>
    </subcellularLocation>
</comment>
<evidence type="ECO:0000256" key="2">
    <source>
        <dbReference type="ARBA" id="ARBA00023242"/>
    </source>
</evidence>
<dbReference type="PANTHER" id="PTHR31917:SF5">
    <property type="entry name" value="OS02G0204500 PROTEIN"/>
    <property type="match status" value="1"/>
</dbReference>
<name>A0AAW1HXY3_SAPOF</name>
<dbReference type="InterPro" id="IPR036142">
    <property type="entry name" value="ENT_dom-like_sf"/>
</dbReference>